<protein>
    <recommendedName>
        <fullName evidence="8">ATP synthase subunit delta</fullName>
    </recommendedName>
    <alternativeName>
        <fullName evidence="8">ATP synthase F(1) sector subunit delta</fullName>
    </alternativeName>
    <alternativeName>
        <fullName evidence="8">F-type ATPase subunit delta</fullName>
        <shortName evidence="8">F-ATPase subunit delta</shortName>
    </alternativeName>
</protein>
<dbReference type="STRING" id="1385513.N780_13670"/>
<name>A0A0A2VFP1_9BACI</name>
<dbReference type="Pfam" id="PF00213">
    <property type="entry name" value="OSCP"/>
    <property type="match status" value="1"/>
</dbReference>
<dbReference type="InterPro" id="IPR026015">
    <property type="entry name" value="ATP_synth_OSCP/delta_N_sf"/>
</dbReference>
<evidence type="ECO:0000256" key="6">
    <source>
        <dbReference type="ARBA" id="ARBA00023196"/>
    </source>
</evidence>
<dbReference type="NCBIfam" id="NF004403">
    <property type="entry name" value="PRK05758.2-4"/>
    <property type="match status" value="1"/>
</dbReference>
<dbReference type="Proteomes" id="UP000030153">
    <property type="component" value="Unassembled WGS sequence"/>
</dbReference>
<evidence type="ECO:0000313" key="9">
    <source>
        <dbReference type="EMBL" id="KGP92440.1"/>
    </source>
</evidence>
<evidence type="ECO:0000313" key="10">
    <source>
        <dbReference type="Proteomes" id="UP000030153"/>
    </source>
</evidence>
<keyword evidence="2 8" id="KW-0813">Transport</keyword>
<comment type="function">
    <text evidence="8">F(1)F(0) ATP synthase produces ATP from ADP in the presence of a proton or sodium gradient. F-type ATPases consist of two structural domains, F(1) containing the extramembraneous catalytic core and F(0) containing the membrane proton channel, linked together by a central stalk and a peripheral stalk. During catalysis, ATP synthesis in the catalytic domain of F(1) is coupled via a rotary mechanism of the central stalk subunits to proton translocation.</text>
</comment>
<comment type="similarity">
    <text evidence="8">Belongs to the ATPase delta chain family.</text>
</comment>
<dbReference type="InterPro" id="IPR000711">
    <property type="entry name" value="ATPase_OSCP/dsu"/>
</dbReference>
<keyword evidence="10" id="KW-1185">Reference proteome</keyword>
<comment type="caution">
    <text evidence="9">The sequence shown here is derived from an EMBL/GenBank/DDBJ whole genome shotgun (WGS) entry which is preliminary data.</text>
</comment>
<comment type="subcellular location">
    <subcellularLocation>
        <location evidence="8">Cell membrane</location>
        <topology evidence="8">Peripheral membrane protein</topology>
    </subcellularLocation>
    <subcellularLocation>
        <location evidence="1">Membrane</location>
    </subcellularLocation>
</comment>
<dbReference type="AlphaFoldDB" id="A0A0A2VFP1"/>
<dbReference type="SUPFAM" id="SSF47928">
    <property type="entry name" value="N-terminal domain of the delta subunit of the F1F0-ATP synthase"/>
    <property type="match status" value="1"/>
</dbReference>
<evidence type="ECO:0000256" key="4">
    <source>
        <dbReference type="ARBA" id="ARBA00023065"/>
    </source>
</evidence>
<evidence type="ECO:0000256" key="8">
    <source>
        <dbReference type="HAMAP-Rule" id="MF_01416"/>
    </source>
</evidence>
<dbReference type="InterPro" id="IPR020781">
    <property type="entry name" value="ATPase_OSCP/d_CS"/>
</dbReference>
<evidence type="ECO:0000256" key="1">
    <source>
        <dbReference type="ARBA" id="ARBA00004370"/>
    </source>
</evidence>
<dbReference type="EMBL" id="AVBG01000002">
    <property type="protein sequence ID" value="KGP92440.1"/>
    <property type="molecule type" value="Genomic_DNA"/>
</dbReference>
<dbReference type="GO" id="GO:0005886">
    <property type="term" value="C:plasma membrane"/>
    <property type="evidence" value="ECO:0007669"/>
    <property type="project" value="UniProtKB-SubCell"/>
</dbReference>
<accession>A0A0A2VFP1</accession>
<dbReference type="HAMAP" id="MF_01416">
    <property type="entry name" value="ATP_synth_delta_bact"/>
    <property type="match status" value="1"/>
</dbReference>
<dbReference type="eggNOG" id="COG0712">
    <property type="taxonomic scope" value="Bacteria"/>
</dbReference>
<evidence type="ECO:0000256" key="7">
    <source>
        <dbReference type="ARBA" id="ARBA00023310"/>
    </source>
</evidence>
<keyword evidence="4 8" id="KW-0406">Ion transport</keyword>
<evidence type="ECO:0000256" key="5">
    <source>
        <dbReference type="ARBA" id="ARBA00023136"/>
    </source>
</evidence>
<evidence type="ECO:0000256" key="2">
    <source>
        <dbReference type="ARBA" id="ARBA00022448"/>
    </source>
</evidence>
<dbReference type="RefSeq" id="WP_036779978.1">
    <property type="nucleotide sequence ID" value="NZ_AVBG01000002.1"/>
</dbReference>
<keyword evidence="8" id="KW-1003">Cell membrane</keyword>
<dbReference type="NCBIfam" id="TIGR01145">
    <property type="entry name" value="ATP_synt_delta"/>
    <property type="match status" value="1"/>
</dbReference>
<dbReference type="GO" id="GO:0046933">
    <property type="term" value="F:proton-transporting ATP synthase activity, rotational mechanism"/>
    <property type="evidence" value="ECO:0007669"/>
    <property type="project" value="UniProtKB-UniRule"/>
</dbReference>
<dbReference type="Gene3D" id="1.10.520.20">
    <property type="entry name" value="N-terminal domain of the delta subunit of the F1F0-ATP synthase"/>
    <property type="match status" value="1"/>
</dbReference>
<keyword evidence="5 8" id="KW-0472">Membrane</keyword>
<keyword evidence="7 8" id="KW-0066">ATP synthesis</keyword>
<dbReference type="PANTHER" id="PTHR11910">
    <property type="entry name" value="ATP SYNTHASE DELTA CHAIN"/>
    <property type="match status" value="1"/>
</dbReference>
<sequence length="181" mass="20968">MSNEVVAKRYAVALFQLGQEKSKLETFEEELRTIREVFRNNKQLYSFLKHPRIKKDKKKQLLSEVFQGYSEEVTNTLEMTIDRHREQMIPAMVDAFIERNNEARGIAEAEVYSVRALGPDEEKMVQDVFSKKLNKQSLRIHNVIDPSLLGGIKLRIGNRIYDGSVSGKLERIERKLVSANK</sequence>
<keyword evidence="6 8" id="KW-0139">CF(1)</keyword>
<organism evidence="9 10">
    <name type="scientific">Pontibacillus chungwhensis BH030062</name>
    <dbReference type="NCBI Taxonomy" id="1385513"/>
    <lineage>
        <taxon>Bacteria</taxon>
        <taxon>Bacillati</taxon>
        <taxon>Bacillota</taxon>
        <taxon>Bacilli</taxon>
        <taxon>Bacillales</taxon>
        <taxon>Bacillaceae</taxon>
        <taxon>Pontibacillus</taxon>
    </lineage>
</organism>
<dbReference type="PRINTS" id="PR00125">
    <property type="entry name" value="ATPASEDELTA"/>
</dbReference>
<dbReference type="GO" id="GO:0045259">
    <property type="term" value="C:proton-transporting ATP synthase complex"/>
    <property type="evidence" value="ECO:0007669"/>
    <property type="project" value="UniProtKB-KW"/>
</dbReference>
<evidence type="ECO:0000256" key="3">
    <source>
        <dbReference type="ARBA" id="ARBA00022781"/>
    </source>
</evidence>
<gene>
    <name evidence="8" type="primary">atpH</name>
    <name evidence="9" type="ORF">N780_13670</name>
</gene>
<dbReference type="PROSITE" id="PS00389">
    <property type="entry name" value="ATPASE_DELTA"/>
    <property type="match status" value="1"/>
</dbReference>
<reference evidence="9 10" key="1">
    <citation type="submission" date="2013-08" db="EMBL/GenBank/DDBJ databases">
        <title>Genome of Pontibacillus chungwhensis.</title>
        <authorList>
            <person name="Wang Q."/>
            <person name="Wang G."/>
        </authorList>
    </citation>
    <scope>NUCLEOTIDE SEQUENCE [LARGE SCALE GENOMIC DNA]</scope>
    <source>
        <strain evidence="9 10">BH030062</strain>
    </source>
</reference>
<dbReference type="OrthoDB" id="9802471at2"/>
<keyword evidence="3 8" id="KW-0375">Hydrogen ion transport</keyword>
<comment type="function">
    <text evidence="8">This protein is part of the stalk that links CF(0) to CF(1). It either transmits conformational changes from CF(0) to CF(1) or is implicated in proton conduction.</text>
</comment>
<proteinExistence type="inferred from homology"/>